<keyword evidence="1" id="KW-1133">Transmembrane helix</keyword>
<dbReference type="EMBL" id="MK500580">
    <property type="protein sequence ID" value="QBK92693.1"/>
    <property type="molecule type" value="Genomic_DNA"/>
</dbReference>
<proteinExistence type="predicted"/>
<accession>A0A481Z9U8</accession>
<organism evidence="3">
    <name type="scientific">Pithovirus LCPAC401</name>
    <dbReference type="NCBI Taxonomy" id="2506595"/>
    <lineage>
        <taxon>Viruses</taxon>
        <taxon>Pithoviruses</taxon>
    </lineage>
</organism>
<gene>
    <name evidence="3" type="ORF">LCPAC401_03310</name>
</gene>
<name>A0A481Z9U8_9VIRU</name>
<feature type="domain" description="CHRD" evidence="2">
    <location>
        <begin position="30"/>
        <end position="146"/>
    </location>
</feature>
<protein>
    <submittedName>
        <fullName evidence="3">CHRD chordin domain protein</fullName>
    </submittedName>
</protein>
<reference evidence="3" key="1">
    <citation type="journal article" date="2019" name="MBio">
        <title>Virus Genomes from Deep Sea Sediments Expand the Ocean Megavirome and Support Independent Origins of Viral Gigantism.</title>
        <authorList>
            <person name="Backstrom D."/>
            <person name="Yutin N."/>
            <person name="Jorgensen S.L."/>
            <person name="Dharamshi J."/>
            <person name="Homa F."/>
            <person name="Zaremba-Niedwiedzka K."/>
            <person name="Spang A."/>
            <person name="Wolf Y.I."/>
            <person name="Koonin E.V."/>
            <person name="Ettema T.J."/>
        </authorList>
    </citation>
    <scope>NUCLEOTIDE SEQUENCE</scope>
</reference>
<keyword evidence="1" id="KW-0812">Transmembrane</keyword>
<dbReference type="SMART" id="SM00754">
    <property type="entry name" value="CHRD"/>
    <property type="match status" value="1"/>
</dbReference>
<dbReference type="InterPro" id="IPR010895">
    <property type="entry name" value="CHRD"/>
</dbReference>
<dbReference type="Pfam" id="PF07452">
    <property type="entry name" value="CHRD"/>
    <property type="match status" value="1"/>
</dbReference>
<evidence type="ECO:0000256" key="1">
    <source>
        <dbReference type="SAM" id="Phobius"/>
    </source>
</evidence>
<keyword evidence="1" id="KW-0472">Membrane</keyword>
<evidence type="ECO:0000313" key="3">
    <source>
        <dbReference type="EMBL" id="QBK92693.1"/>
    </source>
</evidence>
<feature type="transmembrane region" description="Helical" evidence="1">
    <location>
        <begin position="6"/>
        <end position="26"/>
    </location>
</feature>
<sequence>MENGKHRWIWIIVIIIIVIIVLFLVWDMGRKFIATLSGSQVVPPVDTLASGGITFRLNSNETNLSYSGNIKDVPFSAIKSISLHKGKMGENGSLVSELEFRSEKAVKVIVEGELEVSEELADMLKSKEIYSLATFKSGMIRGQLIPC</sequence>
<evidence type="ECO:0000259" key="2">
    <source>
        <dbReference type="SMART" id="SM00754"/>
    </source>
</evidence>